<protein>
    <submittedName>
        <fullName evidence="2">Venom protein</fullName>
    </submittedName>
</protein>
<dbReference type="AlphaFoldDB" id="A0A2I9LPY6"/>
<sequence>MIVRCLFLFALCSLTTIVTVHSTPVTFPVDDDALTNIESLKQKIDMARTVDGQDECIIDTAIRDTCESCSKVTKSVIVYPFCCKAKLGIRNWCVEFLNYSLKESQNNRYN</sequence>
<reference evidence="2" key="1">
    <citation type="journal article" date="2017" name="Toxicon">
        <title>Venom-gland transcriptomics and venom proteomics of the Hentz striped scorpion (Centruroides hentzi; Buthidae) reveal high toxin diversity in a harmless member of a lethal family.</title>
        <authorList>
            <person name="Ward M.J."/>
            <person name="Ellsworth S.A."/>
            <person name="Rokyta D.R."/>
        </authorList>
    </citation>
    <scope>NUCLEOTIDE SEQUENCE</scope>
    <source>
        <tissue evidence="2">Venom gland</tissue>
    </source>
</reference>
<dbReference type="PANTHER" id="PTHR39945">
    <property type="entry name" value="FI14129P"/>
    <property type="match status" value="1"/>
</dbReference>
<keyword evidence="1" id="KW-0732">Signal</keyword>
<dbReference type="EMBL" id="GFWZ01000453">
    <property type="protein sequence ID" value="MBW20443.1"/>
    <property type="molecule type" value="Transcribed_RNA"/>
</dbReference>
<proteinExistence type="predicted"/>
<organism evidence="2">
    <name type="scientific">Centruroides hentzi</name>
    <dbReference type="NCBI Taxonomy" id="88313"/>
    <lineage>
        <taxon>Eukaryota</taxon>
        <taxon>Metazoa</taxon>
        <taxon>Ecdysozoa</taxon>
        <taxon>Arthropoda</taxon>
        <taxon>Chelicerata</taxon>
        <taxon>Arachnida</taxon>
        <taxon>Scorpiones</taxon>
        <taxon>Buthida</taxon>
        <taxon>Buthoidea</taxon>
        <taxon>Buthidae</taxon>
        <taxon>Centruroides</taxon>
    </lineage>
</organism>
<accession>A0A2I9LPY6</accession>
<evidence type="ECO:0000256" key="1">
    <source>
        <dbReference type="SAM" id="SignalP"/>
    </source>
</evidence>
<feature type="signal peptide" evidence="1">
    <location>
        <begin position="1"/>
        <end position="22"/>
    </location>
</feature>
<dbReference type="PANTHER" id="PTHR39945:SF1">
    <property type="entry name" value="FI14129P"/>
    <property type="match status" value="1"/>
</dbReference>
<name>A0A2I9LPY6_9SCOR</name>
<feature type="chain" id="PRO_5014392408" evidence="1">
    <location>
        <begin position="23"/>
        <end position="110"/>
    </location>
</feature>
<evidence type="ECO:0000313" key="2">
    <source>
        <dbReference type="EMBL" id="MBW20443.1"/>
    </source>
</evidence>